<gene>
    <name evidence="1" type="ORF">FYJ64_06120</name>
</gene>
<sequence length="195" mass="21454">MLQMNYSGAAIDSRECPERISAIVVGSKGNIKYYGNIATPVYPGGTATLNPDGKFDQKAGDKLYVFNEQLGGDKKTDYSSELKEINVPALSSRPAKVSIVTPKAGRKKVGKTTCYGVWSATRKEKLNKKTCIGQGYSTTLTNTFPGNFLIFMFDKLTTSMQLPALQILVVPSARVRPVRLFQPGRWGSFCQNELR</sequence>
<dbReference type="EMBL" id="VUMZ01000004">
    <property type="protein sequence ID" value="MST51890.1"/>
    <property type="molecule type" value="Genomic_DNA"/>
</dbReference>
<evidence type="ECO:0000313" key="1">
    <source>
        <dbReference type="EMBL" id="MST51890.1"/>
    </source>
</evidence>
<dbReference type="AlphaFoldDB" id="A0A6L5Y5C1"/>
<accession>A0A6L5Y5C1</accession>
<dbReference type="Proteomes" id="UP000474676">
    <property type="component" value="Unassembled WGS sequence"/>
</dbReference>
<evidence type="ECO:0000313" key="2">
    <source>
        <dbReference type="Proteomes" id="UP000474676"/>
    </source>
</evidence>
<keyword evidence="2" id="KW-1185">Reference proteome</keyword>
<organism evidence="1 2">
    <name type="scientific">Hornefia butyriciproducens</name>
    <dbReference type="NCBI Taxonomy" id="2652293"/>
    <lineage>
        <taxon>Bacteria</taxon>
        <taxon>Bacillati</taxon>
        <taxon>Bacillota</taxon>
        <taxon>Clostridia</taxon>
        <taxon>Peptostreptococcales</taxon>
        <taxon>Anaerovoracaceae</taxon>
        <taxon>Hornefia</taxon>
    </lineage>
</organism>
<reference evidence="1 2" key="1">
    <citation type="submission" date="2019-08" db="EMBL/GenBank/DDBJ databases">
        <title>In-depth cultivation of the pig gut microbiome towards novel bacterial diversity and tailored functional studies.</title>
        <authorList>
            <person name="Wylensek D."/>
            <person name="Hitch T.C.A."/>
            <person name="Clavel T."/>
        </authorList>
    </citation>
    <scope>NUCLEOTIDE SEQUENCE [LARGE SCALE GENOMIC DNA]</scope>
    <source>
        <strain evidence="1 2">WCA-MUC-591-APC-3H</strain>
    </source>
</reference>
<comment type="caution">
    <text evidence="1">The sequence shown here is derived from an EMBL/GenBank/DDBJ whole genome shotgun (WGS) entry which is preliminary data.</text>
</comment>
<name>A0A6L5Y5C1_9FIRM</name>
<protein>
    <submittedName>
        <fullName evidence="1">Uncharacterized protein</fullName>
    </submittedName>
</protein>
<proteinExistence type="predicted"/>